<feature type="compositionally biased region" description="Low complexity" evidence="11">
    <location>
        <begin position="1182"/>
        <end position="1210"/>
    </location>
</feature>
<gene>
    <name evidence="15" type="ORF">UCRPC4_g00142</name>
</gene>
<feature type="domain" description="SMP-LTD" evidence="14">
    <location>
        <begin position="346"/>
        <end position="614"/>
    </location>
</feature>
<feature type="compositionally biased region" description="Basic and acidic residues" evidence="11">
    <location>
        <begin position="446"/>
        <end position="473"/>
    </location>
</feature>
<keyword evidence="8" id="KW-0445">Lipid transport</keyword>
<keyword evidence="16" id="KW-1185">Reference proteome</keyword>
<dbReference type="SMART" id="SM00239">
    <property type="entry name" value="C2"/>
    <property type="match status" value="2"/>
</dbReference>
<organism evidence="15 16">
    <name type="scientific">Phaeomoniella chlamydospora</name>
    <name type="common">Phaeoacremonium chlamydosporum</name>
    <dbReference type="NCBI Taxonomy" id="158046"/>
    <lineage>
        <taxon>Eukaryota</taxon>
        <taxon>Fungi</taxon>
        <taxon>Dikarya</taxon>
        <taxon>Ascomycota</taxon>
        <taxon>Pezizomycotina</taxon>
        <taxon>Eurotiomycetes</taxon>
        <taxon>Chaetothyriomycetidae</taxon>
        <taxon>Phaeomoniellales</taxon>
        <taxon>Phaeomoniellaceae</taxon>
        <taxon>Phaeomoniella</taxon>
    </lineage>
</organism>
<dbReference type="EMBL" id="LCWF01000005">
    <property type="protein sequence ID" value="KKY29110.1"/>
    <property type="molecule type" value="Genomic_DNA"/>
</dbReference>
<keyword evidence="5" id="KW-0677">Repeat</keyword>
<feature type="region of interest" description="Disordered" evidence="11">
    <location>
        <begin position="1"/>
        <end position="165"/>
    </location>
</feature>
<reference evidence="15 16" key="2">
    <citation type="submission" date="2015-05" db="EMBL/GenBank/DDBJ databases">
        <authorList>
            <person name="Morales-Cruz A."/>
            <person name="Amrine K.C."/>
            <person name="Cantu D."/>
        </authorList>
    </citation>
    <scope>NUCLEOTIDE SEQUENCE [LARGE SCALE GENOMIC DNA]</scope>
    <source>
        <strain evidence="15">UCRPC4</strain>
    </source>
</reference>
<keyword evidence="6" id="KW-0256">Endoplasmic reticulum</keyword>
<evidence type="ECO:0000256" key="10">
    <source>
        <dbReference type="ARBA" id="ARBA00023136"/>
    </source>
</evidence>
<evidence type="ECO:0000256" key="5">
    <source>
        <dbReference type="ARBA" id="ARBA00022737"/>
    </source>
</evidence>
<dbReference type="GO" id="GO:0006869">
    <property type="term" value="P:lipid transport"/>
    <property type="evidence" value="ECO:0007669"/>
    <property type="project" value="UniProtKB-KW"/>
</dbReference>
<feature type="transmembrane region" description="Helical" evidence="12">
    <location>
        <begin position="244"/>
        <end position="270"/>
    </location>
</feature>
<feature type="domain" description="C2" evidence="13">
    <location>
        <begin position="828"/>
        <end position="966"/>
    </location>
</feature>
<dbReference type="InterPro" id="IPR035892">
    <property type="entry name" value="C2_domain_sf"/>
</dbReference>
<evidence type="ECO:0000256" key="3">
    <source>
        <dbReference type="ARBA" id="ARBA00022553"/>
    </source>
</evidence>
<comment type="subcellular location">
    <subcellularLocation>
        <location evidence="1">Endoplasmic reticulum membrane</location>
    </subcellularLocation>
</comment>
<feature type="domain" description="C2" evidence="13">
    <location>
        <begin position="612"/>
        <end position="741"/>
    </location>
</feature>
<feature type="region of interest" description="Disordered" evidence="11">
    <location>
        <begin position="418"/>
        <end position="481"/>
    </location>
</feature>
<evidence type="ECO:0000256" key="8">
    <source>
        <dbReference type="ARBA" id="ARBA00023055"/>
    </source>
</evidence>
<evidence type="ECO:0000313" key="16">
    <source>
        <dbReference type="Proteomes" id="UP000053317"/>
    </source>
</evidence>
<dbReference type="Proteomes" id="UP000053317">
    <property type="component" value="Unassembled WGS sequence"/>
</dbReference>
<feature type="compositionally biased region" description="Basic and acidic residues" evidence="11">
    <location>
        <begin position="861"/>
        <end position="874"/>
    </location>
</feature>
<keyword evidence="10 12" id="KW-0472">Membrane</keyword>
<dbReference type="GO" id="GO:0061817">
    <property type="term" value="P:endoplasmic reticulum-plasma membrane tethering"/>
    <property type="evidence" value="ECO:0007669"/>
    <property type="project" value="InterPro"/>
</dbReference>
<evidence type="ECO:0000259" key="13">
    <source>
        <dbReference type="PROSITE" id="PS50004"/>
    </source>
</evidence>
<dbReference type="Pfam" id="PF25669">
    <property type="entry name" value="SMP_MUG190-like"/>
    <property type="match status" value="2"/>
</dbReference>
<dbReference type="SUPFAM" id="SSF49562">
    <property type="entry name" value="C2 domain (Calcium/lipid-binding domain, CaLB)"/>
    <property type="match status" value="2"/>
</dbReference>
<evidence type="ECO:0000256" key="9">
    <source>
        <dbReference type="ARBA" id="ARBA00023121"/>
    </source>
</evidence>
<evidence type="ECO:0000256" key="12">
    <source>
        <dbReference type="SAM" id="Phobius"/>
    </source>
</evidence>
<dbReference type="InterPro" id="IPR037767">
    <property type="entry name" value="C2A_Mug190-like"/>
</dbReference>
<keyword evidence="4 12" id="KW-0812">Transmembrane</keyword>
<dbReference type="CDD" id="cd04052">
    <property type="entry name" value="C2B_Tricalbin-like"/>
    <property type="match status" value="1"/>
</dbReference>
<keyword evidence="2" id="KW-0813">Transport</keyword>
<proteinExistence type="predicted"/>
<dbReference type="Gene3D" id="2.60.40.150">
    <property type="entry name" value="C2 domain"/>
    <property type="match status" value="2"/>
</dbReference>
<evidence type="ECO:0000256" key="4">
    <source>
        <dbReference type="ARBA" id="ARBA00022692"/>
    </source>
</evidence>
<evidence type="ECO:0000313" key="15">
    <source>
        <dbReference type="EMBL" id="KKY29110.1"/>
    </source>
</evidence>
<evidence type="ECO:0000256" key="11">
    <source>
        <dbReference type="SAM" id="MobiDB-lite"/>
    </source>
</evidence>
<feature type="region of interest" description="Disordered" evidence="11">
    <location>
        <begin position="857"/>
        <end position="887"/>
    </location>
</feature>
<dbReference type="PROSITE" id="PS50004">
    <property type="entry name" value="C2"/>
    <property type="match status" value="2"/>
</dbReference>
<dbReference type="CDD" id="cd21676">
    <property type="entry name" value="SMP_Mug190"/>
    <property type="match status" value="1"/>
</dbReference>
<evidence type="ECO:0000259" key="14">
    <source>
        <dbReference type="PROSITE" id="PS51847"/>
    </source>
</evidence>
<comment type="caution">
    <text evidence="15">The sequence shown here is derived from an EMBL/GenBank/DDBJ whole genome shotgun (WGS) entry which is preliminary data.</text>
</comment>
<dbReference type="OrthoDB" id="419768at2759"/>
<evidence type="ECO:0000256" key="7">
    <source>
        <dbReference type="ARBA" id="ARBA00022989"/>
    </source>
</evidence>
<feature type="compositionally biased region" description="Basic residues" evidence="11">
    <location>
        <begin position="12"/>
        <end position="25"/>
    </location>
</feature>
<feature type="compositionally biased region" description="Basic and acidic residues" evidence="11">
    <location>
        <begin position="78"/>
        <end position="91"/>
    </location>
</feature>
<keyword evidence="7 12" id="KW-1133">Transmembrane helix</keyword>
<dbReference type="PROSITE" id="PS51847">
    <property type="entry name" value="SMP"/>
    <property type="match status" value="1"/>
</dbReference>
<feature type="compositionally biased region" description="Basic and acidic residues" evidence="11">
    <location>
        <begin position="32"/>
        <end position="48"/>
    </location>
</feature>
<feature type="compositionally biased region" description="Polar residues" evidence="11">
    <location>
        <begin position="121"/>
        <end position="134"/>
    </location>
</feature>
<dbReference type="GO" id="GO:0005789">
    <property type="term" value="C:endoplasmic reticulum membrane"/>
    <property type="evidence" value="ECO:0007669"/>
    <property type="project" value="UniProtKB-SubCell"/>
</dbReference>
<dbReference type="PANTHER" id="PTHR47348:SF2">
    <property type="entry name" value="MEIOTICALLY UP-REGULATED 190 PROTEIN"/>
    <property type="match status" value="1"/>
</dbReference>
<dbReference type="GO" id="GO:0008289">
    <property type="term" value="F:lipid binding"/>
    <property type="evidence" value="ECO:0007669"/>
    <property type="project" value="UniProtKB-KW"/>
</dbReference>
<dbReference type="InterPro" id="IPR057349">
    <property type="entry name" value="C2_Mug190_3rd"/>
</dbReference>
<dbReference type="InterPro" id="IPR000008">
    <property type="entry name" value="C2_dom"/>
</dbReference>
<feature type="region of interest" description="Disordered" evidence="11">
    <location>
        <begin position="181"/>
        <end position="222"/>
    </location>
</feature>
<feature type="region of interest" description="Disordered" evidence="11">
    <location>
        <begin position="1163"/>
        <end position="1269"/>
    </location>
</feature>
<dbReference type="InterPro" id="IPR031468">
    <property type="entry name" value="SMP_LBD"/>
</dbReference>
<feature type="compositionally biased region" description="Polar residues" evidence="11">
    <location>
        <begin position="1211"/>
        <end position="1223"/>
    </location>
</feature>
<evidence type="ECO:0000256" key="2">
    <source>
        <dbReference type="ARBA" id="ARBA00022448"/>
    </source>
</evidence>
<dbReference type="PANTHER" id="PTHR47348">
    <property type="entry name" value="MEIOTICALLY UP-REGULATED GENE 190 PROTEIN"/>
    <property type="match status" value="1"/>
</dbReference>
<dbReference type="InterPro" id="IPR037765">
    <property type="entry name" value="C2B_Tricalbin"/>
</dbReference>
<feature type="compositionally biased region" description="Basic residues" evidence="11">
    <location>
        <begin position="1255"/>
        <end position="1267"/>
    </location>
</feature>
<name>A0A0G2HLB8_PHACM</name>
<reference evidence="15 16" key="1">
    <citation type="submission" date="2015-05" db="EMBL/GenBank/DDBJ databases">
        <title>Distinctive expansion of gene families associated with plant cell wall degradation and secondary metabolism in the genomes of grapevine trunk pathogens.</title>
        <authorList>
            <person name="Lawrence D.P."/>
            <person name="Travadon R."/>
            <person name="Rolshausen P.E."/>
            <person name="Baumgartner K."/>
        </authorList>
    </citation>
    <scope>NUCLEOTIDE SEQUENCE [LARGE SCALE GENOMIC DNA]</scope>
    <source>
        <strain evidence="15">UCRPC4</strain>
    </source>
</reference>
<dbReference type="Pfam" id="PF25331">
    <property type="entry name" value="C2_Mug190_3rd"/>
    <property type="match status" value="1"/>
</dbReference>
<feature type="transmembrane region" description="Helical" evidence="12">
    <location>
        <begin position="290"/>
        <end position="312"/>
    </location>
</feature>
<feature type="compositionally biased region" description="Basic and acidic residues" evidence="11">
    <location>
        <begin position="209"/>
        <end position="222"/>
    </location>
</feature>
<feature type="compositionally biased region" description="Acidic residues" evidence="11">
    <location>
        <begin position="875"/>
        <end position="884"/>
    </location>
</feature>
<keyword evidence="9" id="KW-0446">Lipid-binding</keyword>
<accession>A0A0G2HLB8</accession>
<dbReference type="CDD" id="cd04041">
    <property type="entry name" value="C2A_fungal"/>
    <property type="match status" value="1"/>
</dbReference>
<protein>
    <submittedName>
        <fullName evidence="15">Putative c2 calcium-dependent membrane targeting</fullName>
    </submittedName>
</protein>
<dbReference type="Pfam" id="PF00168">
    <property type="entry name" value="C2"/>
    <property type="match status" value="2"/>
</dbReference>
<evidence type="ECO:0000256" key="6">
    <source>
        <dbReference type="ARBA" id="ARBA00022824"/>
    </source>
</evidence>
<evidence type="ECO:0000256" key="1">
    <source>
        <dbReference type="ARBA" id="ARBA00004586"/>
    </source>
</evidence>
<keyword evidence="3" id="KW-0597">Phosphoprotein</keyword>
<sequence length="1309" mass="146893">MSDEDISTEAPRRRHGGPYTSKRKIPTISQYRDQRKEIKSEENAQNRQDDEEVDELDDKQGLKGKIVSTVENVFNPRSSEHLPGKIYESENRYAPTQDNSDRASDTEDSPPSVPEKDQTEDTASSQPKQQQSATEAAAGLLDPKDKRKAMKHNKRQEGGREVTDPVTHLPIVIHDVTSKDLKRAPANEPAPGAEEETYTGLAGAKKSQSRLDTEGEESQKGLRSMEKLYPPPNFADTKADLVKVYSFALIVGLGTLLALSTLIIVSWQLLNIRSLRKEGQKGESQPWTRLFVPIFLVTTLSGLTGSFVIWFLHGWLGKKIVTIWEDKVWDAARDAEEEEVNSQSSLPESTQWLNKLLASIWPLINPDLFTSLGDTLEDTMQASLPKKVRMVSVDDLGQGSESLRILGIRWLPTGAASRTVGKNGKLASPQNQEDNDRVGPNQGPMERSRDDDDNKTDDSNKDPDHNTESKTEEQDQENIDEGMEAEQGDFVNVEMAFAYRARSASRSLKTKANNAHLLIRFFLPGSIALPVWVEMRGIVGTMRLRLQLTPDPPFFGLATLTFLGQPKADLSCVPLSRHNLNIMDLPLISTFVQSSVDAALAEYVAPKSLTLDLKQMLAGDDFKKDTTARGIVAIRIRRAYGFKEGDSGIGPFKDGSADPYCTVSWGKFGKPMFSTRVILSQMEPFWDEWASVLVGPEEFNAEETLRVQLWDSDRSTADDDLGRVDLSIKELINSKKSKGQLMDRKDRLSGDTKGEKMPGTLEWSVGYFPKTRITSEQLANQSEEPGIKTPKDLEQRVSEVAEKKLREATAHDESKEIEQQKMQDYLEREENLIISSPPADDHPSGILSIQIHQITGLELEQTNKSRPDRGSKDDSDQEEEDSDDLPSSYCTVILNHAKIYRTRTKPKNAKPFFNAGTERFVRDWRTAEVIISVRDSRVHENDPLLGIIYLPLTKMFKHRSQVMDSFPLAGGIGYGRARVSLVFRSVELRLPKELIGWDYGTLEIRDAVTSTDLPSNLQNLRLRFSTSAAHGKMHTSGNSHDWHPKGKRRNLCLAVKDRYRNALLIEFRKAAVGPDSTPGWAVFWLKDISDEEEKTVKLKVWPRSVDMERGRTCCEFDPGNNQPLGELQFTLKFWRGLSGYHNRLADKGKQNDLRDVMEALDTVEDTQKHDDSDSDNTSFAGTNDDNTSTNSTSDSELSTPSSDNDTDTTSASRRQPESGSSIKASVKRHASRLIDGNQDTSSDGSRGPLDSARDYKKHRKQLHRQHRGLMQWKTVRSLDWAKTKVGNTKDEVVDKFRHSERGPGIETEV</sequence>